<proteinExistence type="predicted"/>
<keyword evidence="2" id="KW-0472">Membrane</keyword>
<protein>
    <recommendedName>
        <fullName evidence="5">Transmembrane protein</fullName>
    </recommendedName>
</protein>
<dbReference type="EMBL" id="AXCN02001565">
    <property type="status" value="NOT_ANNOTATED_CDS"/>
    <property type="molecule type" value="Genomic_DNA"/>
</dbReference>
<keyword evidence="4" id="KW-1185">Reference proteome</keyword>
<dbReference type="VEuPathDB" id="VectorBase:AFAF015212"/>
<feature type="region of interest" description="Disordered" evidence="1">
    <location>
        <begin position="1"/>
        <end position="58"/>
    </location>
</feature>
<reference evidence="4" key="1">
    <citation type="submission" date="2014-01" db="EMBL/GenBank/DDBJ databases">
        <title>The Genome Sequence of Anopheles farauti FAR1 (V2).</title>
        <authorList>
            <consortium name="The Broad Institute Genomics Platform"/>
            <person name="Neafsey D.E."/>
            <person name="Besansky N."/>
            <person name="Howell P."/>
            <person name="Walton C."/>
            <person name="Young S.K."/>
            <person name="Zeng Q."/>
            <person name="Gargeya S."/>
            <person name="Fitzgerald M."/>
            <person name="Haas B."/>
            <person name="Abouelleil A."/>
            <person name="Allen A.W."/>
            <person name="Alvarado L."/>
            <person name="Arachchi H.M."/>
            <person name="Berlin A.M."/>
            <person name="Chapman S.B."/>
            <person name="Gainer-Dewar J."/>
            <person name="Goldberg J."/>
            <person name="Griggs A."/>
            <person name="Gujja S."/>
            <person name="Hansen M."/>
            <person name="Howarth C."/>
            <person name="Imamovic A."/>
            <person name="Ireland A."/>
            <person name="Larimer J."/>
            <person name="McCowan C."/>
            <person name="Murphy C."/>
            <person name="Pearson M."/>
            <person name="Poon T.W."/>
            <person name="Priest M."/>
            <person name="Roberts A."/>
            <person name="Saif S."/>
            <person name="Shea T."/>
            <person name="Sisk P."/>
            <person name="Sykes S."/>
            <person name="Wortman J."/>
            <person name="Nusbaum C."/>
            <person name="Birren B."/>
        </authorList>
    </citation>
    <scope>NUCLEOTIDE SEQUENCE [LARGE SCALE GENOMIC DNA]</scope>
    <source>
        <strain evidence="4">FAR1</strain>
    </source>
</reference>
<sequence length="108" mass="11879">MHSSTLVRRKTMLQPATEHKHKQQKRSSSTTTTAAIQNTKSAEDRLGRLGRRKGTAGGGNMIFASAFRVHGLLLSTFLVVLLAQFPSGRRLSHSPLYDPAMPHEIGEL</sequence>
<dbReference type="AlphaFoldDB" id="A0A182QR53"/>
<evidence type="ECO:0008006" key="5">
    <source>
        <dbReference type="Google" id="ProtNLM"/>
    </source>
</evidence>
<name>A0A182QR53_9DIPT</name>
<evidence type="ECO:0000256" key="1">
    <source>
        <dbReference type="SAM" id="MobiDB-lite"/>
    </source>
</evidence>
<organism evidence="3 4">
    <name type="scientific">Anopheles farauti</name>
    <dbReference type="NCBI Taxonomy" id="69004"/>
    <lineage>
        <taxon>Eukaryota</taxon>
        <taxon>Metazoa</taxon>
        <taxon>Ecdysozoa</taxon>
        <taxon>Arthropoda</taxon>
        <taxon>Hexapoda</taxon>
        <taxon>Insecta</taxon>
        <taxon>Pterygota</taxon>
        <taxon>Neoptera</taxon>
        <taxon>Endopterygota</taxon>
        <taxon>Diptera</taxon>
        <taxon>Nematocera</taxon>
        <taxon>Culicoidea</taxon>
        <taxon>Culicidae</taxon>
        <taxon>Anophelinae</taxon>
        <taxon>Anopheles</taxon>
    </lineage>
</organism>
<dbReference type="Proteomes" id="UP000075886">
    <property type="component" value="Unassembled WGS sequence"/>
</dbReference>
<keyword evidence="2" id="KW-0812">Transmembrane</keyword>
<evidence type="ECO:0000313" key="4">
    <source>
        <dbReference type="Proteomes" id="UP000075886"/>
    </source>
</evidence>
<accession>A0A182QR53</accession>
<feature type="region of interest" description="Disordered" evidence="1">
    <location>
        <begin position="89"/>
        <end position="108"/>
    </location>
</feature>
<dbReference type="EnsemblMetazoa" id="AFAF015212-RA">
    <property type="protein sequence ID" value="AFAF015212-PA"/>
    <property type="gene ID" value="AFAF015212"/>
</dbReference>
<evidence type="ECO:0000256" key="2">
    <source>
        <dbReference type="SAM" id="Phobius"/>
    </source>
</evidence>
<evidence type="ECO:0000313" key="3">
    <source>
        <dbReference type="EnsemblMetazoa" id="AFAF015212-PA"/>
    </source>
</evidence>
<reference evidence="3" key="2">
    <citation type="submission" date="2020-05" db="UniProtKB">
        <authorList>
            <consortium name="EnsemblMetazoa"/>
        </authorList>
    </citation>
    <scope>IDENTIFICATION</scope>
    <source>
        <strain evidence="3">FAR1</strain>
    </source>
</reference>
<keyword evidence="2" id="KW-1133">Transmembrane helix</keyword>
<feature type="transmembrane region" description="Helical" evidence="2">
    <location>
        <begin position="61"/>
        <end position="85"/>
    </location>
</feature>